<comment type="similarity">
    <text evidence="1 2">Belongs to the UPF0235 family.</text>
</comment>
<proteinExistence type="inferred from homology"/>
<dbReference type="Proteomes" id="UP000184139">
    <property type="component" value="Unassembled WGS sequence"/>
</dbReference>
<keyword evidence="4" id="KW-1185">Reference proteome</keyword>
<evidence type="ECO:0000313" key="3">
    <source>
        <dbReference type="EMBL" id="SHH67283.1"/>
    </source>
</evidence>
<dbReference type="NCBIfam" id="TIGR00251">
    <property type="entry name" value="DUF167 family protein"/>
    <property type="match status" value="1"/>
</dbReference>
<evidence type="ECO:0000256" key="2">
    <source>
        <dbReference type="HAMAP-Rule" id="MF_00634"/>
    </source>
</evidence>
<sequence>MTICAASWKKEESLISATTIDPSAGPIGRSKDGTPMISVHVQPRAAKNRCCGVHDEALKVAVTAPPVDGKANKAVAAYLAELFGVSRRSVVLLSGSQSRKKLFLLESLTEEEARAKVAALVVSAGK</sequence>
<dbReference type="PANTHER" id="PTHR13420">
    <property type="entry name" value="UPF0235 PROTEIN C15ORF40"/>
    <property type="match status" value="1"/>
</dbReference>
<evidence type="ECO:0000256" key="1">
    <source>
        <dbReference type="ARBA" id="ARBA00010364"/>
    </source>
</evidence>
<accession>A0A1M5UX66</accession>
<gene>
    <name evidence="3" type="ORF">SAMN02745124_01360</name>
</gene>
<dbReference type="InterPro" id="IPR003746">
    <property type="entry name" value="DUF167"/>
</dbReference>
<reference evidence="3 4" key="1">
    <citation type="submission" date="2016-11" db="EMBL/GenBank/DDBJ databases">
        <authorList>
            <person name="Jaros S."/>
            <person name="Januszkiewicz K."/>
            <person name="Wedrychowicz H."/>
        </authorList>
    </citation>
    <scope>NUCLEOTIDE SEQUENCE [LARGE SCALE GENOMIC DNA]</scope>
    <source>
        <strain evidence="3 4">DSM 9705</strain>
    </source>
</reference>
<dbReference type="Gene3D" id="3.30.1200.10">
    <property type="entry name" value="YggU-like"/>
    <property type="match status" value="1"/>
</dbReference>
<dbReference type="PANTHER" id="PTHR13420:SF7">
    <property type="entry name" value="UPF0235 PROTEIN C15ORF40"/>
    <property type="match status" value="1"/>
</dbReference>
<dbReference type="SMART" id="SM01152">
    <property type="entry name" value="DUF167"/>
    <property type="match status" value="1"/>
</dbReference>
<protein>
    <recommendedName>
        <fullName evidence="2">UPF0235 protein SAMN02745124_01360</fullName>
    </recommendedName>
</protein>
<dbReference type="InterPro" id="IPR036591">
    <property type="entry name" value="YggU-like_sf"/>
</dbReference>
<dbReference type="AlphaFoldDB" id="A0A1M5UX66"/>
<evidence type="ECO:0000313" key="4">
    <source>
        <dbReference type="Proteomes" id="UP000184139"/>
    </source>
</evidence>
<name>A0A1M5UX66_9BACT</name>
<organism evidence="3 4">
    <name type="scientific">Desulfofustis glycolicus DSM 9705</name>
    <dbReference type="NCBI Taxonomy" id="1121409"/>
    <lineage>
        <taxon>Bacteria</taxon>
        <taxon>Pseudomonadati</taxon>
        <taxon>Thermodesulfobacteriota</taxon>
        <taxon>Desulfobulbia</taxon>
        <taxon>Desulfobulbales</taxon>
        <taxon>Desulfocapsaceae</taxon>
        <taxon>Desulfofustis</taxon>
    </lineage>
</organism>
<dbReference type="STRING" id="1121409.SAMN02745124_01360"/>
<dbReference type="EMBL" id="FQXS01000006">
    <property type="protein sequence ID" value="SHH67283.1"/>
    <property type="molecule type" value="Genomic_DNA"/>
</dbReference>
<dbReference type="HAMAP" id="MF_00634">
    <property type="entry name" value="UPF0235"/>
    <property type="match status" value="1"/>
</dbReference>
<dbReference type="SUPFAM" id="SSF69786">
    <property type="entry name" value="YggU-like"/>
    <property type="match status" value="1"/>
</dbReference>
<dbReference type="GO" id="GO:0005737">
    <property type="term" value="C:cytoplasm"/>
    <property type="evidence" value="ECO:0007669"/>
    <property type="project" value="TreeGrafter"/>
</dbReference>
<dbReference type="Pfam" id="PF02594">
    <property type="entry name" value="DUF167"/>
    <property type="match status" value="1"/>
</dbReference>